<dbReference type="CDD" id="cd21747">
    <property type="entry name" value="Rad21_Rec8_M"/>
    <property type="match status" value="1"/>
</dbReference>
<dbReference type="InterPro" id="IPR006910">
    <property type="entry name" value="Rad21_Rec8_N"/>
</dbReference>
<dbReference type="PANTHER" id="PTHR12585">
    <property type="entry name" value="SCC1 / RAD21 FAMILY MEMBER"/>
    <property type="match status" value="1"/>
</dbReference>
<evidence type="ECO:0000259" key="6">
    <source>
        <dbReference type="Pfam" id="PF04825"/>
    </source>
</evidence>
<feature type="compositionally biased region" description="Acidic residues" evidence="4">
    <location>
        <begin position="464"/>
        <end position="475"/>
    </location>
</feature>
<feature type="compositionally biased region" description="Low complexity" evidence="4">
    <location>
        <begin position="407"/>
        <end position="426"/>
    </location>
</feature>
<dbReference type="GO" id="GO:0008278">
    <property type="term" value="C:cohesin complex"/>
    <property type="evidence" value="ECO:0007669"/>
    <property type="project" value="InterPro"/>
</dbReference>
<evidence type="ECO:0000256" key="3">
    <source>
        <dbReference type="ARBA" id="ARBA00023242"/>
    </source>
</evidence>
<feature type="region of interest" description="Disordered" evidence="4">
    <location>
        <begin position="464"/>
        <end position="484"/>
    </location>
</feature>
<dbReference type="Gene3D" id="1.10.10.580">
    <property type="entry name" value="Structural maintenance of chromosome 1. Chain E"/>
    <property type="match status" value="1"/>
</dbReference>
<dbReference type="GO" id="GO:0005634">
    <property type="term" value="C:nucleus"/>
    <property type="evidence" value="ECO:0007669"/>
    <property type="project" value="UniProtKB-SubCell"/>
</dbReference>
<feature type="region of interest" description="Disordered" evidence="4">
    <location>
        <begin position="197"/>
        <end position="270"/>
    </location>
</feature>
<feature type="region of interest" description="Disordered" evidence="4">
    <location>
        <begin position="379"/>
        <end position="446"/>
    </location>
</feature>
<dbReference type="InterPro" id="IPR036390">
    <property type="entry name" value="WH_DNA-bd_sf"/>
</dbReference>
<dbReference type="Pfam" id="PF04825">
    <property type="entry name" value="Rad21_Rec8_N"/>
    <property type="match status" value="1"/>
</dbReference>
<dbReference type="GO" id="GO:0007062">
    <property type="term" value="P:sister chromatid cohesion"/>
    <property type="evidence" value="ECO:0007669"/>
    <property type="project" value="InterPro"/>
</dbReference>
<feature type="compositionally biased region" description="Basic and acidic residues" evidence="4">
    <location>
        <begin position="197"/>
        <end position="215"/>
    </location>
</feature>
<comment type="similarity">
    <text evidence="2">Belongs to the rad21 family.</text>
</comment>
<dbReference type="InterPro" id="IPR039781">
    <property type="entry name" value="Rad21/Rec8-like"/>
</dbReference>
<dbReference type="EMBL" id="HBFX01005879">
    <property type="protein sequence ID" value="CAD8949078.1"/>
    <property type="molecule type" value="Transcribed_RNA"/>
</dbReference>
<feature type="compositionally biased region" description="Acidic residues" evidence="4">
    <location>
        <begin position="223"/>
        <end position="238"/>
    </location>
</feature>
<dbReference type="InterPro" id="IPR006909">
    <property type="entry name" value="Rad21/Rec8_C_eu"/>
</dbReference>
<sequence length="585" mass="63694">MFYSANVLQKKGPLGAVWIAAHHDVRSKLSKVQILNTDIAATAGQIESPTEEMALRLSSHLLVGLSRIYTRKVQFLFTDCNEALSKITMAFRPGTVDIGPVSKAQLKAITMDEPAGVTDLDLDLTLDIDPGQWLSGGANMSQPSTADITLPEMGTAGQSSQRWEDEDPLLFGAAPDGGDNPLDVNYDMNFDDAEVMRDEGEDKPEDPEMRRDSDSQHFAPGDVDMDDYPAPDMPDFDVEQPHPTARPSGVHSELPATPIHASGNDESGMLDFDTPVIEMKKGKQAKKRRANQMDDATEISKNTMRTWIHDADAVKDTLREPRTIPKTAQEAAKRRKDELLRKNRLAEAQAQEPLCGLIGPALAKAMAAMGPPQIVVQQAKEGNSRKRKSAGLNDTSNAGEDESMQNATAQDDAWDPQQPDFDQPYDTGYDEGMPVQEYPDEVQGEGEEGVVAPVVDSVFGDYVKDDDEEEGGAEEEGLHGKVTEQGERTKKVILMLQKCFSHDKAKSDSPASKVSAPEEAPAPKPLEFHKIIKGSAGEKPSKHTAAVAFFELLGLQAKGMVHLEQSEAFGNISIGQTPLLLKAKV</sequence>
<feature type="domain" description="Rad21/Rec8-like protein C-terminal eukaryotic" evidence="5">
    <location>
        <begin position="542"/>
        <end position="576"/>
    </location>
</feature>
<dbReference type="SUPFAM" id="SSF46785">
    <property type="entry name" value="Winged helix' DNA-binding domain"/>
    <property type="match status" value="1"/>
</dbReference>
<reference evidence="7" key="1">
    <citation type="submission" date="2021-01" db="EMBL/GenBank/DDBJ databases">
        <authorList>
            <person name="Corre E."/>
            <person name="Pelletier E."/>
            <person name="Niang G."/>
            <person name="Scheremetjew M."/>
            <person name="Finn R."/>
            <person name="Kale V."/>
            <person name="Holt S."/>
            <person name="Cochrane G."/>
            <person name="Meng A."/>
            <person name="Brown T."/>
            <person name="Cohen L."/>
        </authorList>
    </citation>
    <scope>NUCLEOTIDE SEQUENCE</scope>
    <source>
        <strain evidence="7">CCMP644</strain>
    </source>
</reference>
<keyword evidence="3" id="KW-0539">Nucleus</keyword>
<protein>
    <recommendedName>
        <fullName evidence="8">Rad21/Rec8-like protein N-terminal domain-containing protein</fullName>
    </recommendedName>
</protein>
<name>A0A6U4LIV4_HEMAN</name>
<dbReference type="GO" id="GO:1990414">
    <property type="term" value="P:replication-born double-strand break repair via sister chromatid exchange"/>
    <property type="evidence" value="ECO:0007669"/>
    <property type="project" value="TreeGrafter"/>
</dbReference>
<dbReference type="InterPro" id="IPR023093">
    <property type="entry name" value="ScpA-like_C"/>
</dbReference>
<gene>
    <name evidence="7" type="ORF">HAND00432_LOCUS3596</name>
</gene>
<feature type="domain" description="Rad21/Rec8-like protein N-terminal" evidence="6">
    <location>
        <begin position="1"/>
        <end position="98"/>
    </location>
</feature>
<dbReference type="GO" id="GO:0003682">
    <property type="term" value="F:chromatin binding"/>
    <property type="evidence" value="ECO:0007669"/>
    <property type="project" value="TreeGrafter"/>
</dbReference>
<organism evidence="7">
    <name type="scientific">Hemiselmis andersenii</name>
    <name type="common">Cryptophyte alga</name>
    <dbReference type="NCBI Taxonomy" id="464988"/>
    <lineage>
        <taxon>Eukaryota</taxon>
        <taxon>Cryptophyceae</taxon>
        <taxon>Cryptomonadales</taxon>
        <taxon>Hemiselmidaceae</taxon>
        <taxon>Hemiselmis</taxon>
    </lineage>
</organism>
<evidence type="ECO:0000256" key="1">
    <source>
        <dbReference type="ARBA" id="ARBA00004123"/>
    </source>
</evidence>
<evidence type="ECO:0000259" key="5">
    <source>
        <dbReference type="Pfam" id="PF04824"/>
    </source>
</evidence>
<evidence type="ECO:0000256" key="2">
    <source>
        <dbReference type="ARBA" id="ARBA00009870"/>
    </source>
</evidence>
<evidence type="ECO:0000313" key="7">
    <source>
        <dbReference type="EMBL" id="CAD8949078.1"/>
    </source>
</evidence>
<comment type="subcellular location">
    <subcellularLocation>
        <location evidence="1">Nucleus</location>
    </subcellularLocation>
</comment>
<dbReference type="Pfam" id="PF04824">
    <property type="entry name" value="Rad21_Rec8"/>
    <property type="match status" value="1"/>
</dbReference>
<dbReference type="PANTHER" id="PTHR12585:SF69">
    <property type="entry name" value="FI11703P"/>
    <property type="match status" value="1"/>
</dbReference>
<proteinExistence type="inferred from homology"/>
<evidence type="ECO:0008006" key="8">
    <source>
        <dbReference type="Google" id="ProtNLM"/>
    </source>
</evidence>
<evidence type="ECO:0000256" key="4">
    <source>
        <dbReference type="SAM" id="MobiDB-lite"/>
    </source>
</evidence>
<accession>A0A6U4LIV4</accession>
<dbReference type="AlphaFoldDB" id="A0A6U4LIV4"/>